<evidence type="ECO:0000259" key="1">
    <source>
        <dbReference type="Pfam" id="PF25838"/>
    </source>
</evidence>
<feature type="non-terminal residue" evidence="2">
    <location>
        <position position="106"/>
    </location>
</feature>
<keyword evidence="3" id="KW-1185">Reference proteome</keyword>
<proteinExistence type="predicted"/>
<evidence type="ECO:0000313" key="2">
    <source>
        <dbReference type="EMBL" id="MBW7462326.1"/>
    </source>
</evidence>
<dbReference type="Proteomes" id="UP001519887">
    <property type="component" value="Unassembled WGS sequence"/>
</dbReference>
<dbReference type="InterPro" id="IPR058787">
    <property type="entry name" value="ApnL_M"/>
</dbReference>
<dbReference type="Pfam" id="PF25838">
    <property type="entry name" value="Apionate_lact_M"/>
    <property type="match status" value="1"/>
</dbReference>
<organism evidence="2 3">
    <name type="scientific">Paenibacillus sepulcri</name>
    <dbReference type="NCBI Taxonomy" id="359917"/>
    <lineage>
        <taxon>Bacteria</taxon>
        <taxon>Bacillati</taxon>
        <taxon>Bacillota</taxon>
        <taxon>Bacilli</taxon>
        <taxon>Bacillales</taxon>
        <taxon>Paenibacillaceae</taxon>
        <taxon>Paenibacillus</taxon>
    </lineage>
</organism>
<sequence>IRLNVPGWERELGYAAEAARTLGIGLELETVGCEDNGQLKALIRSFAENQIPLEALFAFSSSEYVSNRDIISTLITLRDEAKLTFRIGGGTRGYFAEFNRAELPID</sequence>
<dbReference type="EMBL" id="JAHZIK010003815">
    <property type="protein sequence ID" value="MBW7462326.1"/>
    <property type="molecule type" value="Genomic_DNA"/>
</dbReference>
<feature type="non-terminal residue" evidence="2">
    <location>
        <position position="1"/>
    </location>
</feature>
<comment type="caution">
    <text evidence="2">The sequence shown here is derived from an EMBL/GenBank/DDBJ whole genome shotgun (WGS) entry which is preliminary data.</text>
</comment>
<reference evidence="2 3" key="1">
    <citation type="submission" date="2021-07" db="EMBL/GenBank/DDBJ databases">
        <title>Paenibacillus radiodurans sp. nov., isolated from the southeastern edge of Tengger Desert.</title>
        <authorList>
            <person name="Zhang G."/>
        </authorList>
    </citation>
    <scope>NUCLEOTIDE SEQUENCE [LARGE SCALE GENOMIC DNA]</scope>
    <source>
        <strain evidence="2 3">CCM 7311</strain>
    </source>
</reference>
<accession>A0ABS7CMY6</accession>
<protein>
    <recommendedName>
        <fullName evidence="1">D-apionate lactonase TIM barrel domain-containing protein</fullName>
    </recommendedName>
</protein>
<name>A0ABS7CMY6_9BACL</name>
<gene>
    <name evidence="2" type="ORF">K0U00_50570</name>
</gene>
<evidence type="ECO:0000313" key="3">
    <source>
        <dbReference type="Proteomes" id="UP001519887"/>
    </source>
</evidence>
<feature type="domain" description="D-apionate lactonase TIM barrel" evidence="1">
    <location>
        <begin position="6"/>
        <end position="105"/>
    </location>
</feature>